<dbReference type="Proteomes" id="UP001519271">
    <property type="component" value="Unassembled WGS sequence"/>
</dbReference>
<feature type="transmembrane region" description="Helical" evidence="1">
    <location>
        <begin position="78"/>
        <end position="96"/>
    </location>
</feature>
<feature type="transmembrane region" description="Helical" evidence="1">
    <location>
        <begin position="159"/>
        <end position="183"/>
    </location>
</feature>
<keyword evidence="3" id="KW-1185">Reference proteome</keyword>
<reference evidence="2 3" key="1">
    <citation type="submission" date="2021-03" db="EMBL/GenBank/DDBJ databases">
        <title>Genomic Encyclopedia of Type Strains, Phase IV (KMG-IV): sequencing the most valuable type-strain genomes for metagenomic binning, comparative biology and taxonomic classification.</title>
        <authorList>
            <person name="Goeker M."/>
        </authorList>
    </citation>
    <scope>NUCLEOTIDE SEQUENCE [LARGE SCALE GENOMIC DNA]</scope>
    <source>
        <strain evidence="2 3">DSM 6139</strain>
    </source>
</reference>
<dbReference type="InterPro" id="IPR046283">
    <property type="entry name" value="DUF6320"/>
</dbReference>
<proteinExistence type="predicted"/>
<protein>
    <submittedName>
        <fullName evidence="2">Uncharacterized membrane protein YjjP (DUF1212 family)</fullName>
    </submittedName>
</protein>
<evidence type="ECO:0000313" key="2">
    <source>
        <dbReference type="EMBL" id="MBP1917932.1"/>
    </source>
</evidence>
<organism evidence="2 3">
    <name type="scientific">Youngiibacter multivorans</name>
    <dbReference type="NCBI Taxonomy" id="937251"/>
    <lineage>
        <taxon>Bacteria</taxon>
        <taxon>Bacillati</taxon>
        <taxon>Bacillota</taxon>
        <taxon>Clostridia</taxon>
        <taxon>Eubacteriales</taxon>
        <taxon>Clostridiaceae</taxon>
        <taxon>Youngiibacter</taxon>
    </lineage>
</organism>
<sequence length="220" mass="24843">MSSCRSCKIEIKGDWDACPLCRNPVKKSQVSEPSPFPDIPLRFQRNLAIRILTFISLTLVALSFLVDRIRPLKINLPVLVAFGAISMWAIVASIISKRRNIAKSIVYQVAILSILAVFWDYYLGWIGWSLDYAIPILCISAMTAMFIANRVVKLKAGDYLLYLLIGAVMGLIPFLFLVFGWVIHQIPSMLSIFLSLVMIAAIVIFQGREILLELQKRMHV</sequence>
<comment type="caution">
    <text evidence="2">The sequence shown here is derived from an EMBL/GenBank/DDBJ whole genome shotgun (WGS) entry which is preliminary data.</text>
</comment>
<feature type="transmembrane region" description="Helical" evidence="1">
    <location>
        <begin position="105"/>
        <end position="126"/>
    </location>
</feature>
<feature type="transmembrane region" description="Helical" evidence="1">
    <location>
        <begin position="189"/>
        <end position="207"/>
    </location>
</feature>
<keyword evidence="1" id="KW-1133">Transmembrane helix</keyword>
<dbReference type="EMBL" id="JAGGKC010000002">
    <property type="protein sequence ID" value="MBP1917932.1"/>
    <property type="molecule type" value="Genomic_DNA"/>
</dbReference>
<evidence type="ECO:0000256" key="1">
    <source>
        <dbReference type="SAM" id="Phobius"/>
    </source>
</evidence>
<dbReference type="RefSeq" id="WP_209458180.1">
    <property type="nucleotide sequence ID" value="NZ_JAGGKC010000002.1"/>
</dbReference>
<feature type="transmembrane region" description="Helical" evidence="1">
    <location>
        <begin position="132"/>
        <end position="152"/>
    </location>
</feature>
<name>A0ABS4G069_9CLOT</name>
<dbReference type="Pfam" id="PF19845">
    <property type="entry name" value="DUF6320"/>
    <property type="match status" value="1"/>
</dbReference>
<evidence type="ECO:0000313" key="3">
    <source>
        <dbReference type="Proteomes" id="UP001519271"/>
    </source>
</evidence>
<feature type="transmembrane region" description="Helical" evidence="1">
    <location>
        <begin position="47"/>
        <end position="66"/>
    </location>
</feature>
<keyword evidence="1" id="KW-0812">Transmembrane</keyword>
<accession>A0ABS4G069</accession>
<gene>
    <name evidence="2" type="ORF">J2Z34_000403</name>
</gene>
<keyword evidence="1" id="KW-0472">Membrane</keyword>